<dbReference type="AlphaFoldDB" id="A0A8G1VSI8"/>
<proteinExistence type="predicted"/>
<dbReference type="Proteomes" id="UP000249789">
    <property type="component" value="Unassembled WGS sequence"/>
</dbReference>
<evidence type="ECO:0008006" key="4">
    <source>
        <dbReference type="Google" id="ProtNLM"/>
    </source>
</evidence>
<evidence type="ECO:0000313" key="2">
    <source>
        <dbReference type="EMBL" id="RAK71072.1"/>
    </source>
</evidence>
<dbReference type="OrthoDB" id="3800738at2759"/>
<dbReference type="GeneID" id="63865484"/>
<gene>
    <name evidence="2" type="ORF">BO72DRAFT_490803</name>
</gene>
<accession>A0A8G1VSI8</accession>
<name>A0A8G1VSI8_9EURO</name>
<sequence length="331" mass="37982">MFLSIVTLTQCKRIRAPLPRSKMSDSPDGPSIREEGRSQCSQDEENSLPSHAPTVFHTPETLEMILLDLNMLTLLISRRVCHTWNEIIKSSLRIQQALFYSPLESKPPDQQAMKNPLVVDKIWFDFLRKELDSRFRVFVPLGGGNRRIPRIASEKKEKAYMRAEASWRRMLLQQPSTDVVRFWNPKSPNIPIGWFADMADTHAKWMPNKDHIRMESVAYWIDTGALSPGPLPFLCWDDPIIMGKAGGRRRLARDSILSGHLLRFDLTINTESYGSGVWWGSANTPVKPSTLNIWSHREEVQLLQGEPAVCSAVEKIRRDEKAHLLRSPYRL</sequence>
<dbReference type="VEuPathDB" id="FungiDB:BO72DRAFT_490803"/>
<evidence type="ECO:0000256" key="1">
    <source>
        <dbReference type="SAM" id="MobiDB-lite"/>
    </source>
</evidence>
<organism evidence="2 3">
    <name type="scientific">Aspergillus fijiensis CBS 313.89</name>
    <dbReference type="NCBI Taxonomy" id="1448319"/>
    <lineage>
        <taxon>Eukaryota</taxon>
        <taxon>Fungi</taxon>
        <taxon>Dikarya</taxon>
        <taxon>Ascomycota</taxon>
        <taxon>Pezizomycotina</taxon>
        <taxon>Eurotiomycetes</taxon>
        <taxon>Eurotiomycetidae</taxon>
        <taxon>Eurotiales</taxon>
        <taxon>Aspergillaceae</taxon>
        <taxon>Aspergillus</taxon>
    </lineage>
</organism>
<reference evidence="2 3" key="1">
    <citation type="submission" date="2018-02" db="EMBL/GenBank/DDBJ databases">
        <title>The genomes of Aspergillus section Nigri reveals drivers in fungal speciation.</title>
        <authorList>
            <consortium name="DOE Joint Genome Institute"/>
            <person name="Vesth T.C."/>
            <person name="Nybo J."/>
            <person name="Theobald S."/>
            <person name="Brandl J."/>
            <person name="Frisvad J.C."/>
            <person name="Nielsen K.F."/>
            <person name="Lyhne E.K."/>
            <person name="Kogle M.E."/>
            <person name="Kuo A."/>
            <person name="Riley R."/>
            <person name="Clum A."/>
            <person name="Nolan M."/>
            <person name="Lipzen A."/>
            <person name="Salamov A."/>
            <person name="Henrissat B."/>
            <person name="Wiebenga A."/>
            <person name="De vries R.P."/>
            <person name="Grigoriev I.V."/>
            <person name="Mortensen U.H."/>
            <person name="Andersen M.R."/>
            <person name="Baker S.E."/>
        </authorList>
    </citation>
    <scope>NUCLEOTIDE SEQUENCE [LARGE SCALE GENOMIC DNA]</scope>
    <source>
        <strain evidence="2 3">CBS 313.89</strain>
    </source>
</reference>
<evidence type="ECO:0000313" key="3">
    <source>
        <dbReference type="Proteomes" id="UP000249789"/>
    </source>
</evidence>
<protein>
    <recommendedName>
        <fullName evidence="4">F-box domain-containing protein</fullName>
    </recommendedName>
</protein>
<feature type="region of interest" description="Disordered" evidence="1">
    <location>
        <begin position="17"/>
        <end position="53"/>
    </location>
</feature>
<dbReference type="EMBL" id="KZ824736">
    <property type="protein sequence ID" value="RAK71072.1"/>
    <property type="molecule type" value="Genomic_DNA"/>
</dbReference>
<dbReference type="InterPro" id="IPR036047">
    <property type="entry name" value="F-box-like_dom_sf"/>
</dbReference>
<dbReference type="RefSeq" id="XP_040795084.1">
    <property type="nucleotide sequence ID" value="XM_040948151.1"/>
</dbReference>
<keyword evidence="3" id="KW-1185">Reference proteome</keyword>
<dbReference type="SUPFAM" id="SSF81383">
    <property type="entry name" value="F-box domain"/>
    <property type="match status" value="1"/>
</dbReference>